<protein>
    <recommendedName>
        <fullName evidence="7">Endoglucanase</fullName>
        <ecNumber evidence="7">3.2.1.4</ecNumber>
    </recommendedName>
</protein>
<keyword evidence="4 6" id="KW-0326">Glycosidase</keyword>
<evidence type="ECO:0000256" key="6">
    <source>
        <dbReference type="PROSITE-ProRule" id="PRU10060"/>
    </source>
</evidence>
<organism evidence="10 11">
    <name type="scientific">Edaphobacter dinghuensis</name>
    <dbReference type="NCBI Taxonomy" id="1560005"/>
    <lineage>
        <taxon>Bacteria</taxon>
        <taxon>Pseudomonadati</taxon>
        <taxon>Acidobacteriota</taxon>
        <taxon>Terriglobia</taxon>
        <taxon>Terriglobales</taxon>
        <taxon>Acidobacteriaceae</taxon>
        <taxon>Edaphobacter</taxon>
    </lineage>
</organism>
<evidence type="ECO:0000256" key="4">
    <source>
        <dbReference type="ARBA" id="ARBA00023295"/>
    </source>
</evidence>
<dbReference type="CDD" id="cd02850">
    <property type="entry name" value="E_set_Cellulase_N"/>
    <property type="match status" value="1"/>
</dbReference>
<dbReference type="InterPro" id="IPR004197">
    <property type="entry name" value="Cellulase_Ig-like"/>
</dbReference>
<dbReference type="Pfam" id="PF02927">
    <property type="entry name" value="CelD_N"/>
    <property type="match status" value="1"/>
</dbReference>
<dbReference type="EMBL" id="BMGT01000003">
    <property type="protein sequence ID" value="GGG83441.1"/>
    <property type="molecule type" value="Genomic_DNA"/>
</dbReference>
<feature type="domain" description="Cellulase Ig-like" evidence="9">
    <location>
        <begin position="38"/>
        <end position="116"/>
    </location>
</feature>
<dbReference type="EC" id="3.2.1.4" evidence="7"/>
<keyword evidence="7" id="KW-0136">Cellulose degradation</keyword>
<evidence type="ECO:0000256" key="3">
    <source>
        <dbReference type="ARBA" id="ARBA00023277"/>
    </source>
</evidence>
<dbReference type="SUPFAM" id="SSF81296">
    <property type="entry name" value="E set domains"/>
    <property type="match status" value="1"/>
</dbReference>
<dbReference type="GO" id="GO:0008810">
    <property type="term" value="F:cellulase activity"/>
    <property type="evidence" value="ECO:0007669"/>
    <property type="project" value="UniProtKB-EC"/>
</dbReference>
<feature type="active site" evidence="6">
    <location>
        <position position="551"/>
    </location>
</feature>
<reference evidence="10" key="2">
    <citation type="submission" date="2020-09" db="EMBL/GenBank/DDBJ databases">
        <authorList>
            <person name="Sun Q."/>
            <person name="Zhou Y."/>
        </authorList>
    </citation>
    <scope>NUCLEOTIDE SEQUENCE</scope>
    <source>
        <strain evidence="10">CGMCC 1.12997</strain>
    </source>
</reference>
<dbReference type="InterPro" id="IPR012341">
    <property type="entry name" value="6hp_glycosidase-like_sf"/>
</dbReference>
<keyword evidence="3 6" id="KW-0119">Carbohydrate metabolism</keyword>
<evidence type="ECO:0000259" key="9">
    <source>
        <dbReference type="Pfam" id="PF02927"/>
    </source>
</evidence>
<evidence type="ECO:0000313" key="10">
    <source>
        <dbReference type="EMBL" id="GGG83441.1"/>
    </source>
</evidence>
<comment type="caution">
    <text evidence="10">The sequence shown here is derived from an EMBL/GenBank/DDBJ whole genome shotgun (WGS) entry which is preliminary data.</text>
</comment>
<feature type="domain" description="Glycoside hydrolase family 9" evidence="8">
    <location>
        <begin position="129"/>
        <end position="573"/>
    </location>
</feature>
<evidence type="ECO:0000256" key="5">
    <source>
        <dbReference type="ARBA" id="ARBA00023326"/>
    </source>
</evidence>
<comment type="catalytic activity">
    <reaction evidence="7">
        <text>Endohydrolysis of (1-&gt;4)-beta-D-glucosidic linkages in cellulose, lichenin and cereal beta-D-glucans.</text>
        <dbReference type="EC" id="3.2.1.4"/>
    </reaction>
</comment>
<dbReference type="InterPro" id="IPR008928">
    <property type="entry name" value="6-hairpin_glycosidase_sf"/>
</dbReference>
<accession>A0A917HMB9</accession>
<dbReference type="AlphaFoldDB" id="A0A917HMB9"/>
<proteinExistence type="inferred from homology"/>
<feature type="active site" evidence="6">
    <location>
        <position position="560"/>
    </location>
</feature>
<evidence type="ECO:0000256" key="2">
    <source>
        <dbReference type="ARBA" id="ARBA00022801"/>
    </source>
</evidence>
<dbReference type="InterPro" id="IPR013783">
    <property type="entry name" value="Ig-like_fold"/>
</dbReference>
<evidence type="ECO:0000256" key="7">
    <source>
        <dbReference type="RuleBase" id="RU361166"/>
    </source>
</evidence>
<dbReference type="GO" id="GO:0030245">
    <property type="term" value="P:cellulose catabolic process"/>
    <property type="evidence" value="ECO:0007669"/>
    <property type="project" value="UniProtKB-KW"/>
</dbReference>
<dbReference type="Pfam" id="PF00759">
    <property type="entry name" value="Glyco_hydro_9"/>
    <property type="match status" value="1"/>
</dbReference>
<evidence type="ECO:0000259" key="8">
    <source>
        <dbReference type="Pfam" id="PF00759"/>
    </source>
</evidence>
<dbReference type="InterPro" id="IPR014756">
    <property type="entry name" value="Ig_E-set"/>
</dbReference>
<dbReference type="Gene3D" id="1.50.10.10">
    <property type="match status" value="1"/>
</dbReference>
<dbReference type="InterPro" id="IPR001701">
    <property type="entry name" value="Glyco_hydro_9"/>
</dbReference>
<dbReference type="PANTHER" id="PTHR22298">
    <property type="entry name" value="ENDO-1,4-BETA-GLUCANASE"/>
    <property type="match status" value="1"/>
</dbReference>
<sequence>MKRREVLRYLGAGVTVLHPGVRVFAELASSSEEAGKSAGIFLNQLGYSPFGAKQATVRLSDTTQREFQVRSVTQDAVVFKGRLGQPFSDAASGDQTSVADFSALRATGEYELQVGNLPGDPFQIATQPYAGALRKAMRGFYGQRCGCAVDLGGGYKHPVCHVASAYHATSGKSGSLTNHGGWHDAGDYGRYVVNSGISTGTLLWAWELYPQALRRLSLDIPESGGKLPDYLAEVRWNLEWMLSLQDTDGGVWHKQTSEHFCDFIMPQDDSLTSYIIGTGEVPYKSTCATGDLAAVMAIAARCYGSYDAAFAQRCLAAARKGWAWAVAHPNVTFRNPPSISTGAYGDEHCGDEMLWASAELWRTTGEPQYEKAFLSAMPANGATLTITEPDWGNVASMAYWTYVLAERRGDPGAKERIREATLRAASLLMERNRKNGYGNTLALTDYIWGSNAVAGNQSLLLSIADHLQADQAARETALNNLHYILGRNCFGVSWVTQVGMRPFQHPHHRSSAADGIAAPWPGLLSGGPNAGGGDAVANQMKKQPPMRMWLDDQRAYSLNEIAINWNAPLVFLLAAANA</sequence>
<dbReference type="Gene3D" id="2.60.40.10">
    <property type="entry name" value="Immunoglobulins"/>
    <property type="match status" value="1"/>
</dbReference>
<gene>
    <name evidence="10" type="primary">egl2</name>
    <name evidence="10" type="ORF">GCM10011585_28940</name>
</gene>
<comment type="similarity">
    <text evidence="1 6 7">Belongs to the glycosyl hydrolase 9 (cellulase E) family.</text>
</comment>
<dbReference type="InterPro" id="IPR033126">
    <property type="entry name" value="Glyco_hydro_9_Asp/Glu_AS"/>
</dbReference>
<name>A0A917HMB9_9BACT</name>
<keyword evidence="5 6" id="KW-0624">Polysaccharide degradation</keyword>
<dbReference type="Proteomes" id="UP000647241">
    <property type="component" value="Unassembled WGS sequence"/>
</dbReference>
<evidence type="ECO:0000256" key="1">
    <source>
        <dbReference type="ARBA" id="ARBA00007072"/>
    </source>
</evidence>
<evidence type="ECO:0000313" key="11">
    <source>
        <dbReference type="Proteomes" id="UP000647241"/>
    </source>
</evidence>
<dbReference type="RefSeq" id="WP_188554893.1">
    <property type="nucleotide sequence ID" value="NZ_BMGT01000003.1"/>
</dbReference>
<reference evidence="10" key="1">
    <citation type="journal article" date="2014" name="Int. J. Syst. Evol. Microbiol.">
        <title>Complete genome sequence of Corynebacterium casei LMG S-19264T (=DSM 44701T), isolated from a smear-ripened cheese.</title>
        <authorList>
            <consortium name="US DOE Joint Genome Institute (JGI-PGF)"/>
            <person name="Walter F."/>
            <person name="Albersmeier A."/>
            <person name="Kalinowski J."/>
            <person name="Ruckert C."/>
        </authorList>
    </citation>
    <scope>NUCLEOTIDE SEQUENCE</scope>
    <source>
        <strain evidence="10">CGMCC 1.12997</strain>
    </source>
</reference>
<dbReference type="SUPFAM" id="SSF48208">
    <property type="entry name" value="Six-hairpin glycosidases"/>
    <property type="match status" value="1"/>
</dbReference>
<keyword evidence="11" id="KW-1185">Reference proteome</keyword>
<dbReference type="PROSITE" id="PS00698">
    <property type="entry name" value="GH9_3"/>
    <property type="match status" value="1"/>
</dbReference>
<keyword evidence="2 6" id="KW-0378">Hydrolase</keyword>